<dbReference type="RefSeq" id="WP_304375741.1">
    <property type="nucleotide sequence ID" value="NZ_JAUOZU010000006.1"/>
</dbReference>
<evidence type="ECO:0000313" key="2">
    <source>
        <dbReference type="EMBL" id="MDO6963831.1"/>
    </source>
</evidence>
<evidence type="ECO:0000256" key="1">
    <source>
        <dbReference type="SAM" id="SignalP"/>
    </source>
</evidence>
<reference evidence="2" key="1">
    <citation type="journal article" date="2015" name="Int. J. Syst. Evol. Microbiol.">
        <title>Rhizobium alvei sp. nov., isolated from a freshwater river.</title>
        <authorList>
            <person name="Sheu S.Y."/>
            <person name="Huang H.W."/>
            <person name="Young C.C."/>
            <person name="Chen W.M."/>
        </authorList>
    </citation>
    <scope>NUCLEOTIDE SEQUENCE</scope>
    <source>
        <strain evidence="2">TNR-22</strain>
    </source>
</reference>
<sequence>MRPFLALFLALAFVNPAAAADASAPAKELLEIMVGSASDAGGDSDYFSEDRLNRLFSDDFAKLYRAAWKKQESDENGGYLLGYDPITMAQDGCPIKDLSIETLDDQGGWLPVIARFKAFYCFSDDNKDKVEIRQFIMVPKGDGWVIDDIQSVVNNRVEGSVKANLEELSK</sequence>
<gene>
    <name evidence="2" type="ORF">Q4481_07665</name>
</gene>
<evidence type="ECO:0000313" key="3">
    <source>
        <dbReference type="Proteomes" id="UP001174932"/>
    </source>
</evidence>
<dbReference type="EMBL" id="JAUOZU010000006">
    <property type="protein sequence ID" value="MDO6963831.1"/>
    <property type="molecule type" value="Genomic_DNA"/>
</dbReference>
<protein>
    <recommendedName>
        <fullName evidence="4">DUF3828 domain-containing protein</fullName>
    </recommendedName>
</protein>
<feature type="chain" id="PRO_5046903180" description="DUF3828 domain-containing protein" evidence="1">
    <location>
        <begin position="20"/>
        <end position="170"/>
    </location>
</feature>
<proteinExistence type="predicted"/>
<comment type="caution">
    <text evidence="2">The sequence shown here is derived from an EMBL/GenBank/DDBJ whole genome shotgun (WGS) entry which is preliminary data.</text>
</comment>
<evidence type="ECO:0008006" key="4">
    <source>
        <dbReference type="Google" id="ProtNLM"/>
    </source>
</evidence>
<name>A0ABT8YJY0_9HYPH</name>
<keyword evidence="3" id="KW-1185">Reference proteome</keyword>
<dbReference type="Proteomes" id="UP001174932">
    <property type="component" value="Unassembled WGS sequence"/>
</dbReference>
<reference evidence="2" key="2">
    <citation type="submission" date="2023-07" db="EMBL/GenBank/DDBJ databases">
        <authorList>
            <person name="Shen H."/>
        </authorList>
    </citation>
    <scope>NUCLEOTIDE SEQUENCE</scope>
    <source>
        <strain evidence="2">TNR-22</strain>
    </source>
</reference>
<keyword evidence="1" id="KW-0732">Signal</keyword>
<accession>A0ABT8YJY0</accession>
<feature type="signal peptide" evidence="1">
    <location>
        <begin position="1"/>
        <end position="19"/>
    </location>
</feature>
<organism evidence="2 3">
    <name type="scientific">Rhizobium alvei</name>
    <dbReference type="NCBI Taxonomy" id="1132659"/>
    <lineage>
        <taxon>Bacteria</taxon>
        <taxon>Pseudomonadati</taxon>
        <taxon>Pseudomonadota</taxon>
        <taxon>Alphaproteobacteria</taxon>
        <taxon>Hyphomicrobiales</taxon>
        <taxon>Rhizobiaceae</taxon>
        <taxon>Rhizobium/Agrobacterium group</taxon>
        <taxon>Rhizobium</taxon>
    </lineage>
</organism>